<dbReference type="EMBL" id="CDMZ01000983">
    <property type="protein sequence ID" value="CEM25136.1"/>
    <property type="molecule type" value="Genomic_DNA"/>
</dbReference>
<dbReference type="SUPFAM" id="SSF81324">
    <property type="entry name" value="Voltage-gated potassium channels"/>
    <property type="match status" value="2"/>
</dbReference>
<keyword evidence="1" id="KW-0406">Ion transport</keyword>
<reference evidence="5" key="1">
    <citation type="submission" date="2014-11" db="EMBL/GenBank/DDBJ databases">
        <authorList>
            <person name="Otto D Thomas"/>
            <person name="Naeem Raeece"/>
        </authorList>
    </citation>
    <scope>NUCLEOTIDE SEQUENCE</scope>
</reference>
<dbReference type="SUPFAM" id="SSF51206">
    <property type="entry name" value="cAMP-binding domain-like"/>
    <property type="match status" value="2"/>
</dbReference>
<proteinExistence type="predicted"/>
<sequence>MTYAEMSASKRQMDNAAAQAVAEWDKKNQKSTVNSQRTIPGSPSASPGRSRTRQKSVVRRQKSVQTPKLLDGPVCRRFLLDIIVVFPFAWVFIASRSESTLRGRLSGVYVVLCLFRLFVVKRAVEVYRFVLSQFQVNLNLMRLLSILLSVLGFVHLVACLFIRFGLDTDSRSKGVEESWMKRIPVPLEGEVRTGTEEPLSDGTVYLHAVYFAMNSFAKLGLGDVGPVSLEERLFVSGVFAVCYFFSAAVFGNVAALVTDQIRQFVQALRQYFSYVKLTSQGTDESKLFEALPDCLRVDILQFAYSKIVFGAPMFRMEGDMTKDIMWPVVNSVFRTFNVHIFITDDVIARESDPAEEIFFLIDGEVGILQRNAFKNLLKAFPELSFHVDKVISAFMEEYTRAQEANPDAPRTGSMCIAAVQRRVTKLRQSLRPLAQAESTRKSMMATARISKGGSPLIQMSPKSKAAAEEAIKESEAAAAMGPSSRPHTGGGELKDIRNLQSREGRGGSGTASAAGVRGPRGTATTGSRGTSIFSRAGSSLESHRYRISAEEEESRGTGFRRVVMPDSILVTMSVCTHLFSGLVAVWLVPLVFSFNPSFLTPTAPASIAINGLLDLEFLFFFLVSLKTAFSRFQDQELNWIFCPKEVALHYLTTQGGWLDALCALPLLWLIPIDPFSAWSWLRFIRALVVVRLHTFWKGVSEVLDLRIQVTGGLTVCCAFVLVWHGFSAAWYLTGRMERESGVFSWLDELPETVDVSGPLSNQDFALTFVYSYYYVLSIVSTFEAVRTKVMLDGASSALRRQTDFFSSFMWTRHSDRAHAVVDIAFNELRKVVPPLLYRRFLLSFYRYCTCLPAFLAAGMGVRECVSDCREFLEQVPIFREQPEGFMLQLVAFVRTQIYMPGDIVCRKNDPGNDMYIILEGRCNVMSSDENSVLVTLEAGDYFGEIALIAAERQFRVCSVYADSFCALLSLRRVHLQKILKHSPTVAEAIRQVASERMGALGKAAQRLNGPRPISSEVHNMYTRSPTLDALHRAKARSVAAVYSTQDDTV</sequence>
<organism evidence="5">
    <name type="scientific">Chromera velia CCMP2878</name>
    <dbReference type="NCBI Taxonomy" id="1169474"/>
    <lineage>
        <taxon>Eukaryota</taxon>
        <taxon>Sar</taxon>
        <taxon>Alveolata</taxon>
        <taxon>Colpodellida</taxon>
        <taxon>Chromeraceae</taxon>
        <taxon>Chromera</taxon>
    </lineage>
</organism>
<evidence type="ECO:0000256" key="1">
    <source>
        <dbReference type="ARBA" id="ARBA00023286"/>
    </source>
</evidence>
<feature type="compositionally biased region" description="Low complexity" evidence="2">
    <location>
        <begin position="40"/>
        <end position="49"/>
    </location>
</feature>
<dbReference type="InterPro" id="IPR018490">
    <property type="entry name" value="cNMP-bd_dom_sf"/>
</dbReference>
<dbReference type="Pfam" id="PF00027">
    <property type="entry name" value="cNMP_binding"/>
    <property type="match status" value="1"/>
</dbReference>
<gene>
    <name evidence="5" type="ORF">Cvel_20752</name>
</gene>
<dbReference type="GO" id="GO:0044877">
    <property type="term" value="F:protein-containing complex binding"/>
    <property type="evidence" value="ECO:0007669"/>
    <property type="project" value="TreeGrafter"/>
</dbReference>
<feature type="transmembrane region" description="Helical" evidence="3">
    <location>
        <begin position="78"/>
        <end position="95"/>
    </location>
</feature>
<dbReference type="SMART" id="SM00100">
    <property type="entry name" value="cNMP"/>
    <property type="match status" value="1"/>
</dbReference>
<keyword evidence="3" id="KW-0472">Membrane</keyword>
<feature type="transmembrane region" description="Helical" evidence="3">
    <location>
        <begin position="568"/>
        <end position="592"/>
    </location>
</feature>
<name>A0A0G4G8H7_9ALVE</name>
<keyword evidence="1" id="KW-1071">Ligand-gated ion channel</keyword>
<keyword evidence="3" id="KW-0812">Transmembrane</keyword>
<dbReference type="PROSITE" id="PS50042">
    <property type="entry name" value="CNMP_BINDING_3"/>
    <property type="match status" value="1"/>
</dbReference>
<feature type="domain" description="Cyclic nucleotide-binding" evidence="4">
    <location>
        <begin position="877"/>
        <end position="979"/>
    </location>
</feature>
<feature type="transmembrane region" description="Helical" evidence="3">
    <location>
        <begin position="233"/>
        <end position="257"/>
    </location>
</feature>
<accession>A0A0G4G8H7</accession>
<dbReference type="Gene3D" id="2.60.120.10">
    <property type="entry name" value="Jelly Rolls"/>
    <property type="match status" value="2"/>
</dbReference>
<feature type="compositionally biased region" description="Polar residues" evidence="2">
    <location>
        <begin position="30"/>
        <end position="39"/>
    </location>
</feature>
<dbReference type="InterPro" id="IPR050866">
    <property type="entry name" value="CNG_cation_channel"/>
</dbReference>
<feature type="transmembrane region" description="Helical" evidence="3">
    <location>
        <begin position="101"/>
        <end position="119"/>
    </location>
</feature>
<protein>
    <recommendedName>
        <fullName evidence="4">Cyclic nucleotide-binding domain-containing protein</fullName>
    </recommendedName>
</protein>
<feature type="transmembrane region" description="Helical" evidence="3">
    <location>
        <begin position="604"/>
        <end position="625"/>
    </location>
</feature>
<evidence type="ECO:0000256" key="2">
    <source>
        <dbReference type="SAM" id="MobiDB-lite"/>
    </source>
</evidence>
<dbReference type="PANTHER" id="PTHR45638">
    <property type="entry name" value="CYCLIC NUCLEOTIDE-GATED CATION CHANNEL SUBUNIT A"/>
    <property type="match status" value="1"/>
</dbReference>
<evidence type="ECO:0000256" key="3">
    <source>
        <dbReference type="SAM" id="Phobius"/>
    </source>
</evidence>
<evidence type="ECO:0000259" key="4">
    <source>
        <dbReference type="PROSITE" id="PS50042"/>
    </source>
</evidence>
<dbReference type="AlphaFoldDB" id="A0A0G4G8H7"/>
<feature type="transmembrane region" description="Helical" evidence="3">
    <location>
        <begin position="140"/>
        <end position="164"/>
    </location>
</feature>
<feature type="region of interest" description="Disordered" evidence="2">
    <location>
        <begin position="453"/>
        <end position="533"/>
    </location>
</feature>
<dbReference type="InterPro" id="IPR014710">
    <property type="entry name" value="RmlC-like_jellyroll"/>
</dbReference>
<dbReference type="CDD" id="cd00038">
    <property type="entry name" value="CAP_ED"/>
    <property type="match status" value="1"/>
</dbReference>
<evidence type="ECO:0000313" key="5">
    <source>
        <dbReference type="EMBL" id="CEM25136.1"/>
    </source>
</evidence>
<dbReference type="PANTHER" id="PTHR45638:SF11">
    <property type="entry name" value="CYCLIC NUCLEOTIDE-GATED CATION CHANNEL SUBUNIT A"/>
    <property type="match status" value="1"/>
</dbReference>
<dbReference type="InterPro" id="IPR000595">
    <property type="entry name" value="cNMP-bd_dom"/>
</dbReference>
<dbReference type="VEuPathDB" id="CryptoDB:Cvel_20752"/>
<feature type="region of interest" description="Disordered" evidence="2">
    <location>
        <begin position="1"/>
        <end position="61"/>
    </location>
</feature>
<keyword evidence="1" id="KW-0407">Ion channel</keyword>
<feature type="compositionally biased region" description="Basic residues" evidence="2">
    <location>
        <begin position="50"/>
        <end position="61"/>
    </location>
</feature>
<keyword evidence="3" id="KW-1133">Transmembrane helix</keyword>
<keyword evidence="1" id="KW-0813">Transport</keyword>
<feature type="compositionally biased region" description="Basic and acidic residues" evidence="2">
    <location>
        <begin position="492"/>
        <end position="505"/>
    </location>
</feature>
<dbReference type="Gene3D" id="1.10.287.70">
    <property type="match status" value="2"/>
</dbReference>
<dbReference type="GO" id="GO:0005221">
    <property type="term" value="F:intracellularly cyclic nucleotide-activated monoatomic cation channel activity"/>
    <property type="evidence" value="ECO:0007669"/>
    <property type="project" value="InterPro"/>
</dbReference>
<feature type="compositionally biased region" description="Basic and acidic residues" evidence="2">
    <location>
        <begin position="465"/>
        <end position="475"/>
    </location>
</feature>
<feature type="transmembrane region" description="Helical" evidence="3">
    <location>
        <begin position="711"/>
        <end position="732"/>
    </location>
</feature>
<feature type="compositionally biased region" description="Low complexity" evidence="2">
    <location>
        <begin position="510"/>
        <end position="530"/>
    </location>
</feature>